<protein>
    <submittedName>
        <fullName evidence="1">Uncharacterized protein</fullName>
    </submittedName>
</protein>
<evidence type="ECO:0000313" key="2">
    <source>
        <dbReference type="Proteomes" id="UP000237000"/>
    </source>
</evidence>
<accession>A0A2P5F5X6</accession>
<comment type="caution">
    <text evidence="1">The sequence shown here is derived from an EMBL/GenBank/DDBJ whole genome shotgun (WGS) entry which is preliminary data.</text>
</comment>
<evidence type="ECO:0000313" key="1">
    <source>
        <dbReference type="EMBL" id="PON93181.1"/>
    </source>
</evidence>
<dbReference type="AlphaFoldDB" id="A0A2P5F5X6"/>
<reference evidence="2" key="1">
    <citation type="submission" date="2016-06" db="EMBL/GenBank/DDBJ databases">
        <title>Parallel loss of symbiosis genes in relatives of nitrogen-fixing non-legume Parasponia.</title>
        <authorList>
            <person name="Van Velzen R."/>
            <person name="Holmer R."/>
            <person name="Bu F."/>
            <person name="Rutten L."/>
            <person name="Van Zeijl A."/>
            <person name="Liu W."/>
            <person name="Santuari L."/>
            <person name="Cao Q."/>
            <person name="Sharma T."/>
            <person name="Shen D."/>
            <person name="Roswanjaya Y."/>
            <person name="Wardhani T."/>
            <person name="Kalhor M.S."/>
            <person name="Jansen J."/>
            <person name="Van den Hoogen J."/>
            <person name="Gungor B."/>
            <person name="Hartog M."/>
            <person name="Hontelez J."/>
            <person name="Verver J."/>
            <person name="Yang W.-C."/>
            <person name="Schijlen E."/>
            <person name="Repin R."/>
            <person name="Schilthuizen M."/>
            <person name="Schranz E."/>
            <person name="Heidstra R."/>
            <person name="Miyata K."/>
            <person name="Fedorova E."/>
            <person name="Kohlen W."/>
            <person name="Bisseling T."/>
            <person name="Smit S."/>
            <person name="Geurts R."/>
        </authorList>
    </citation>
    <scope>NUCLEOTIDE SEQUENCE [LARGE SCALE GENOMIC DNA]</scope>
    <source>
        <strain evidence="2">cv. RG33-2</strain>
    </source>
</reference>
<organism evidence="1 2">
    <name type="scientific">Trema orientale</name>
    <name type="common">Charcoal tree</name>
    <name type="synonym">Celtis orientalis</name>
    <dbReference type="NCBI Taxonomy" id="63057"/>
    <lineage>
        <taxon>Eukaryota</taxon>
        <taxon>Viridiplantae</taxon>
        <taxon>Streptophyta</taxon>
        <taxon>Embryophyta</taxon>
        <taxon>Tracheophyta</taxon>
        <taxon>Spermatophyta</taxon>
        <taxon>Magnoliopsida</taxon>
        <taxon>eudicotyledons</taxon>
        <taxon>Gunneridae</taxon>
        <taxon>Pentapetalae</taxon>
        <taxon>rosids</taxon>
        <taxon>fabids</taxon>
        <taxon>Rosales</taxon>
        <taxon>Cannabaceae</taxon>
        <taxon>Trema</taxon>
    </lineage>
</organism>
<dbReference type="OrthoDB" id="10273943at2759"/>
<dbReference type="InParanoid" id="A0A2P5F5X6"/>
<gene>
    <name evidence="1" type="ORF">TorRG33x02_110870</name>
</gene>
<dbReference type="EMBL" id="JXTC01000060">
    <property type="protein sequence ID" value="PON93181.1"/>
    <property type="molecule type" value="Genomic_DNA"/>
</dbReference>
<sequence>MLILMKLIHHDPIITSKLSHTLHNSITQQLNIPTGKRLQVGNCSHSQLLRLHGSGNGQSRVLCPRRLQIDHNPDIDPMKNRVEGLPRILGVNPNRVQERDFPRSKRLVKQGRARRSEKCTDIRPNRENLRPFEARDRLRGQTQHVPGVLAVPDDPESGFIDDHHTPKGLDMAAPLDFRQVSGNLLLRDRLCGGSNRL</sequence>
<dbReference type="Proteomes" id="UP000237000">
    <property type="component" value="Unassembled WGS sequence"/>
</dbReference>
<name>A0A2P5F5X6_TREOI</name>
<keyword evidence="2" id="KW-1185">Reference proteome</keyword>
<proteinExistence type="predicted"/>